<organism evidence="1 2">
    <name type="scientific">Peronosclerospora sorghi</name>
    <dbReference type="NCBI Taxonomy" id="230839"/>
    <lineage>
        <taxon>Eukaryota</taxon>
        <taxon>Sar</taxon>
        <taxon>Stramenopiles</taxon>
        <taxon>Oomycota</taxon>
        <taxon>Peronosporomycetes</taxon>
        <taxon>Peronosporales</taxon>
        <taxon>Peronosporaceae</taxon>
        <taxon>Peronosclerospora</taxon>
    </lineage>
</organism>
<keyword evidence="2" id="KW-1185">Reference proteome</keyword>
<dbReference type="EMBL" id="CM047582">
    <property type="protein sequence ID" value="KAI9915582.1"/>
    <property type="molecule type" value="Genomic_DNA"/>
</dbReference>
<accession>A0ACC0WAZ1</accession>
<evidence type="ECO:0000313" key="1">
    <source>
        <dbReference type="EMBL" id="KAI9915582.1"/>
    </source>
</evidence>
<reference evidence="1 2" key="1">
    <citation type="journal article" date="2022" name="bioRxiv">
        <title>The genome of the oomycete Peronosclerospora sorghi, a cosmopolitan pathogen of maize and sorghum, is inflated with dispersed pseudogenes.</title>
        <authorList>
            <person name="Fletcher K."/>
            <person name="Martin F."/>
            <person name="Isakeit T."/>
            <person name="Cavanaugh K."/>
            <person name="Magill C."/>
            <person name="Michelmore R."/>
        </authorList>
    </citation>
    <scope>NUCLEOTIDE SEQUENCE [LARGE SCALE GENOMIC DNA]</scope>
    <source>
        <strain evidence="1">P6</strain>
    </source>
</reference>
<proteinExistence type="predicted"/>
<gene>
    <name evidence="1" type="ORF">PsorP6_008524</name>
</gene>
<name>A0ACC0WAZ1_9STRA</name>
<protein>
    <submittedName>
        <fullName evidence="1">Uncharacterized protein</fullName>
    </submittedName>
</protein>
<evidence type="ECO:0000313" key="2">
    <source>
        <dbReference type="Proteomes" id="UP001163321"/>
    </source>
</evidence>
<comment type="caution">
    <text evidence="1">The sequence shown here is derived from an EMBL/GenBank/DDBJ whole genome shotgun (WGS) entry which is preliminary data.</text>
</comment>
<dbReference type="Proteomes" id="UP001163321">
    <property type="component" value="Chromosome 3"/>
</dbReference>
<sequence>MHAYVQTALIISVNLSTFIGFLLLSRLALLIGVVTGATDGIGKALAMELARKGMNVILMSRTQSRLEDARNEILAKYPKVEVNILAVDFDRIDEPNVRESLHKTLDQVNDVGVLFNNVGISYHYPDFFDQLPEDLMDSLIKVNVTELLL</sequence>